<dbReference type="InterPro" id="IPR052729">
    <property type="entry name" value="Acyl/Acetyltrans_Enzymes"/>
</dbReference>
<reference evidence="3" key="1">
    <citation type="submission" date="2011-02" db="EMBL/GenBank/DDBJ databases">
        <title>The complete genome of Planctomyces brasiliensis DSM 5305.</title>
        <authorList>
            <person name="Lucas S."/>
            <person name="Copeland A."/>
            <person name="Lapidus A."/>
            <person name="Bruce D."/>
            <person name="Goodwin L."/>
            <person name="Pitluck S."/>
            <person name="Kyrpides N."/>
            <person name="Mavromatis K."/>
            <person name="Pagani I."/>
            <person name="Ivanova N."/>
            <person name="Ovchinnikova G."/>
            <person name="Lu M."/>
            <person name="Detter J.C."/>
            <person name="Han C."/>
            <person name="Land M."/>
            <person name="Hauser L."/>
            <person name="Markowitz V."/>
            <person name="Cheng J.-F."/>
            <person name="Hugenholtz P."/>
            <person name="Woyke T."/>
            <person name="Wu D."/>
            <person name="Tindall B."/>
            <person name="Pomrenke H.G."/>
            <person name="Brambilla E."/>
            <person name="Klenk H.-P."/>
            <person name="Eisen J.A."/>
        </authorList>
    </citation>
    <scope>NUCLEOTIDE SEQUENCE [LARGE SCALE GENOMIC DNA]</scope>
    <source>
        <strain evidence="3">ATCC 49424 / DSM 5305 / JCM 21570 / NBRC 103401 / IFAM 1448</strain>
    </source>
</reference>
<dbReference type="CDD" id="cd04301">
    <property type="entry name" value="NAT_SF"/>
    <property type="match status" value="1"/>
</dbReference>
<dbReference type="PANTHER" id="PTHR47237:SF1">
    <property type="entry name" value="SLL0310 PROTEIN"/>
    <property type="match status" value="1"/>
</dbReference>
<name>F0SI15_RUBBR</name>
<dbReference type="HOGENOM" id="CLU_054109_0_0_0"/>
<dbReference type="InterPro" id="IPR016181">
    <property type="entry name" value="Acyl_CoA_acyltransferase"/>
</dbReference>
<dbReference type="InterPro" id="IPR041496">
    <property type="entry name" value="YitH/HolE_GNAT"/>
</dbReference>
<dbReference type="SUPFAM" id="SSF55729">
    <property type="entry name" value="Acyl-CoA N-acyltransferases (Nat)"/>
    <property type="match status" value="1"/>
</dbReference>
<sequence>MAHIRAMNRTEVQELVRWADAEGWNPGLHDADFFWQADPLGFLAAEEDGELAGGGAIVRHSDQFGFMGLFIVEASRRGRGLGTELWFARRDLLLDRLADGGVIGMDGVDAMVPFYEKGGFTQFTRHRRFQIEGALGHLERSTNVVDVAAVDVVELADFDARHFPARRETYLREWAGQKGAVSLAFMEGERIAGFGVMRPCQLGWKIGPLFAETPAIAEALLQALLRENAGDPVFLDAPDNNPDAIALCAKYNMTEVFGCERMYHGPAPALEHAGIYGVTTLEIG</sequence>
<protein>
    <submittedName>
        <fullName evidence="2">GCN5-related N-acetyltransferase</fullName>
    </submittedName>
</protein>
<evidence type="ECO:0000313" key="3">
    <source>
        <dbReference type="Proteomes" id="UP000006860"/>
    </source>
</evidence>
<dbReference type="Pfam" id="PF18014">
    <property type="entry name" value="Acetyltransf_18"/>
    <property type="match status" value="1"/>
</dbReference>
<keyword evidence="3" id="KW-1185">Reference proteome</keyword>
<dbReference type="EMBL" id="CP002546">
    <property type="protein sequence ID" value="ADY60698.1"/>
    <property type="molecule type" value="Genomic_DNA"/>
</dbReference>
<organism evidence="2 3">
    <name type="scientific">Rubinisphaera brasiliensis (strain ATCC 49424 / DSM 5305 / JCM 21570 / IAM 15109 / NBRC 103401 / IFAM 1448)</name>
    <name type="common">Planctomyces brasiliensis</name>
    <dbReference type="NCBI Taxonomy" id="756272"/>
    <lineage>
        <taxon>Bacteria</taxon>
        <taxon>Pseudomonadati</taxon>
        <taxon>Planctomycetota</taxon>
        <taxon>Planctomycetia</taxon>
        <taxon>Planctomycetales</taxon>
        <taxon>Planctomycetaceae</taxon>
        <taxon>Rubinisphaera</taxon>
    </lineage>
</organism>
<dbReference type="PANTHER" id="PTHR47237">
    <property type="entry name" value="SLL0310 PROTEIN"/>
    <property type="match status" value="1"/>
</dbReference>
<dbReference type="Proteomes" id="UP000006860">
    <property type="component" value="Chromosome"/>
</dbReference>
<dbReference type="Gene3D" id="3.40.630.90">
    <property type="match status" value="1"/>
</dbReference>
<feature type="domain" description="N-acetyltransferase" evidence="1">
    <location>
        <begin position="2"/>
        <end position="145"/>
    </location>
</feature>
<dbReference type="AlphaFoldDB" id="F0SI15"/>
<dbReference type="GO" id="GO:0016747">
    <property type="term" value="F:acyltransferase activity, transferring groups other than amino-acyl groups"/>
    <property type="evidence" value="ECO:0007669"/>
    <property type="project" value="InterPro"/>
</dbReference>
<dbReference type="Pfam" id="PF00583">
    <property type="entry name" value="Acetyltransf_1"/>
    <property type="match status" value="1"/>
</dbReference>
<dbReference type="PROSITE" id="PS51186">
    <property type="entry name" value="GNAT"/>
    <property type="match status" value="1"/>
</dbReference>
<dbReference type="STRING" id="756272.Plabr_3101"/>
<dbReference type="OrthoDB" id="20916at2"/>
<dbReference type="InterPro" id="IPR000182">
    <property type="entry name" value="GNAT_dom"/>
</dbReference>
<evidence type="ECO:0000259" key="1">
    <source>
        <dbReference type="PROSITE" id="PS51186"/>
    </source>
</evidence>
<dbReference type="Gene3D" id="3.40.630.30">
    <property type="match status" value="1"/>
</dbReference>
<proteinExistence type="predicted"/>
<accession>F0SI15</accession>
<dbReference type="eggNOG" id="COG0456">
    <property type="taxonomic scope" value="Bacteria"/>
</dbReference>
<gene>
    <name evidence="2" type="ordered locus">Plabr_3101</name>
</gene>
<dbReference type="RefSeq" id="WP_013629419.1">
    <property type="nucleotide sequence ID" value="NC_015174.1"/>
</dbReference>
<dbReference type="KEGG" id="pbs:Plabr_3101"/>
<evidence type="ECO:0000313" key="2">
    <source>
        <dbReference type="EMBL" id="ADY60698.1"/>
    </source>
</evidence>